<evidence type="ECO:0000256" key="1">
    <source>
        <dbReference type="SAM" id="Phobius"/>
    </source>
</evidence>
<sequence>MGWCQPTSCCFCLSPRTGTLILGYMGVLTAAIGLLITLVDAIGNKNLPLVEVLSVEEVVRAAVCVWLIQGVTKEKSSMMLPYMLLKGLVILIMCIGFPGLSIYLGVHGLWKESAICAAVGAFVIGITTYCYKVVDVVYEEIKQLEKASMDPECNIAYNQFQNAPTDNNFTRF</sequence>
<evidence type="ECO:0000313" key="2">
    <source>
        <dbReference type="EMBL" id="KAK7065133.1"/>
    </source>
</evidence>
<keyword evidence="1" id="KW-0812">Transmembrane</keyword>
<gene>
    <name evidence="2" type="ORF">SK128_008983</name>
</gene>
<organism evidence="2 3">
    <name type="scientific">Halocaridina rubra</name>
    <name type="common">Hawaiian red shrimp</name>
    <dbReference type="NCBI Taxonomy" id="373956"/>
    <lineage>
        <taxon>Eukaryota</taxon>
        <taxon>Metazoa</taxon>
        <taxon>Ecdysozoa</taxon>
        <taxon>Arthropoda</taxon>
        <taxon>Crustacea</taxon>
        <taxon>Multicrustacea</taxon>
        <taxon>Malacostraca</taxon>
        <taxon>Eumalacostraca</taxon>
        <taxon>Eucarida</taxon>
        <taxon>Decapoda</taxon>
        <taxon>Pleocyemata</taxon>
        <taxon>Caridea</taxon>
        <taxon>Atyoidea</taxon>
        <taxon>Atyidae</taxon>
        <taxon>Halocaridina</taxon>
    </lineage>
</organism>
<evidence type="ECO:0000313" key="3">
    <source>
        <dbReference type="Proteomes" id="UP001381693"/>
    </source>
</evidence>
<comment type="caution">
    <text evidence="2">The sequence shown here is derived from an EMBL/GenBank/DDBJ whole genome shotgun (WGS) entry which is preliminary data.</text>
</comment>
<protein>
    <submittedName>
        <fullName evidence="2">Uncharacterized protein</fullName>
    </submittedName>
</protein>
<name>A0AAN8WN84_HALRR</name>
<keyword evidence="3" id="KW-1185">Reference proteome</keyword>
<keyword evidence="1" id="KW-1133">Transmembrane helix</keyword>
<feature type="transmembrane region" description="Helical" evidence="1">
    <location>
        <begin position="21"/>
        <end position="39"/>
    </location>
</feature>
<feature type="transmembrane region" description="Helical" evidence="1">
    <location>
        <begin position="112"/>
        <end position="134"/>
    </location>
</feature>
<dbReference type="AlphaFoldDB" id="A0AAN8WN84"/>
<reference evidence="2 3" key="1">
    <citation type="submission" date="2023-11" db="EMBL/GenBank/DDBJ databases">
        <title>Halocaridina rubra genome assembly.</title>
        <authorList>
            <person name="Smith C."/>
        </authorList>
    </citation>
    <scope>NUCLEOTIDE SEQUENCE [LARGE SCALE GENOMIC DNA]</scope>
    <source>
        <strain evidence="2">EP-1</strain>
        <tissue evidence="2">Whole</tissue>
    </source>
</reference>
<dbReference type="Proteomes" id="UP001381693">
    <property type="component" value="Unassembled WGS sequence"/>
</dbReference>
<keyword evidence="1" id="KW-0472">Membrane</keyword>
<accession>A0AAN8WN84</accession>
<feature type="transmembrane region" description="Helical" evidence="1">
    <location>
        <begin position="83"/>
        <end position="106"/>
    </location>
</feature>
<dbReference type="EMBL" id="JAXCGZ010020873">
    <property type="protein sequence ID" value="KAK7065133.1"/>
    <property type="molecule type" value="Genomic_DNA"/>
</dbReference>
<proteinExistence type="predicted"/>